<feature type="compositionally biased region" description="Acidic residues" evidence="1">
    <location>
        <begin position="1440"/>
        <end position="1449"/>
    </location>
</feature>
<gene>
    <name evidence="2" type="ORF">TWF694_006697</name>
</gene>
<evidence type="ECO:0000313" key="3">
    <source>
        <dbReference type="Proteomes" id="UP001365542"/>
    </source>
</evidence>
<feature type="compositionally biased region" description="Low complexity" evidence="1">
    <location>
        <begin position="1390"/>
        <end position="1403"/>
    </location>
</feature>
<dbReference type="EMBL" id="JAVHJO010000002">
    <property type="protein sequence ID" value="KAK6542756.1"/>
    <property type="molecule type" value="Genomic_DNA"/>
</dbReference>
<feature type="compositionally biased region" description="Basic residues" evidence="1">
    <location>
        <begin position="1719"/>
        <end position="1728"/>
    </location>
</feature>
<dbReference type="Proteomes" id="UP001365542">
    <property type="component" value="Unassembled WGS sequence"/>
</dbReference>
<evidence type="ECO:0000256" key="1">
    <source>
        <dbReference type="SAM" id="MobiDB-lite"/>
    </source>
</evidence>
<sequence length="1780" mass="201748">MSLRPFKPGWLEGDEYEYNGPFRLDDPQYSRSRNAGIPIDVPFDPSLLDPDIAESLNKMLSSIKFPEKLETADSWSDSGSESGDEYLVRLRRGKYCRKLSDQQKKVVNDWVSPINGQEDNLAGLGGNWDYVKWNAMVIACYYKQIQLGYNLGRLVRVHPPVEVYYNNAGEKEFGVMGKDEYLAAYGVQDIEPPAKPKKVKKVVRKRKKSTKVTDKGAVDDNDGNDDDDDDSDEKDNDKDKEGEEDVPDWRKVKPAPTGSKRAPDPLEQLYDAEEFLPLDKDRKWVPPKKCPDRNLVSLLETSDPLYGILKQSAEALTKQRMPKPTKKKTPAAKMKKDDGDSAFKPDSEPESDDSEASKGKKGAEKSGLKAAPSRVDKLIRYKRVPARRSRMHFSASLRLRNEVLRKPGVKFHHMGLRMASARGTRRSKTKTSLPYLERDYSRTCRRPNFARKKWPTLKKNLQSKRWHLMPVAYNVNGEMRWWLVIIDMQIQMRPQVDTSGKETGKPSRGRAVWVFNPLGQFSAATMSTDPVSYQKALSLAMVPSNLCELLNGELKSLDHHLTPVEFPRSMDKDMLAHLGNKTLPAHCYDHPGRFRSFELTTISGHRYNHQHRNPQTGIDIIYAMDRVLHAIEQEDARVSRLAEFLRVGSRNLWCVNPTELAGEPRIANITREGEQLQSMAYDSFQNRVRDETMVEIQRFMEQFGLKGYPFYHAPDRVPEEGYRIVNMLYERHRDIWDKAQTWFERGAHGVIIGVDDNKCPKHGTCVDPTPHVVVIPMGMNTYVVLHGKKKRHPFDDPKSQWWGTAESLTSLKDLSAEEQDSKKRGHLYKRTQFLRHDIGYPGPMPLAGGPSDARAILRDEYPQSMISLIIDKKGKGMIQVGNRPNSIWKVNGVQVYQSQVIDRFSHVTYLYGNGRHWLFLRRFAMTGSFHKNLKLSVPGDIHIQQRPKNIEIDEDSLTLRYHDPLRGKLGGADMNIFVPESTYLTHEYKKYTYEMGNDTPHLHHHHRPVDIESASQVEKLLWQSHVSKIFLCQNPVCTKSSRTIAGKEWVAAPNPTSIPCFDPSCVKYLPETRVGGVATCFNVNGGKCLPDTEGNHGGHVPGIPGHMFLETGVLLFQPELVITDSSSIIDTRGANDFNNLVGDDDPDFEKPQDRSILPQPPLSWSRVAFAPIGRFPSLSAAKEYLRSKSNYEPILLSERETAGVAYDMTLYERINYYRLLLWNRLPPKIQDKYWREHYQDEHITQHCSSYSVKADPETRLRLGFQQEQGSSASGEASIQDGTKKDESTKDTTIIGAGDSYMWNLIHGHLVPNYLPYCNSAGLTPEDLPYQLTGLVSAKQSLIEAEAATKPASTPPRLKEAGIRGIFRALLDRIRKRPKIKSKSKLPTPETSTSHSSSSSNHSSPVYDASVSNYGSKDEIAPTNKLATIHEEDSIHGSEDVVTDESESEMNESQKDCKKIQPLATSTPGLILHHGIDSIANHTSPDFRPHNTRQVKFQLTSTPELDTALNTPVEGDNASSSNRTTPWGSVASEKQIVNVITGVDGKQVTFYDTDTLVPFKFYTPFENGVLEEHCIKLFRPGRNSPIMLRAKQIYIPKGSRNTKQWREIEAQIEHQKTERGETAEGRNYEGQDEWVEKSKPASKSVKPLPKSKPDIETREQAPDEMISISEENIVNKKVEPLTVIKEEPETPLKPKAKRGRKPGTAKRKMEDGNYEAPPQPKRKRGRKKKVNADGLAYTEDNVDIDLITEDAILDEFEQKPLPKKTPGRPRRSCQPKDLKEM</sequence>
<reference evidence="2 3" key="1">
    <citation type="submission" date="2019-10" db="EMBL/GenBank/DDBJ databases">
        <authorList>
            <person name="Palmer J.M."/>
        </authorList>
    </citation>
    <scope>NUCLEOTIDE SEQUENCE [LARGE SCALE GENOMIC DNA]</scope>
    <source>
        <strain evidence="2 3">TWF694</strain>
    </source>
</reference>
<feature type="region of interest" description="Disordered" evidence="1">
    <location>
        <begin position="1426"/>
        <end position="1456"/>
    </location>
</feature>
<feature type="compositionally biased region" description="Polar residues" evidence="1">
    <location>
        <begin position="1499"/>
        <end position="1509"/>
    </location>
</feature>
<feature type="region of interest" description="Disordered" evidence="1">
    <location>
        <begin position="1377"/>
        <end position="1414"/>
    </location>
</feature>
<feature type="compositionally biased region" description="Polar residues" evidence="1">
    <location>
        <begin position="1265"/>
        <end position="1280"/>
    </location>
</feature>
<feature type="compositionally biased region" description="Basic residues" evidence="1">
    <location>
        <begin position="196"/>
        <end position="210"/>
    </location>
</feature>
<proteinExistence type="predicted"/>
<feature type="compositionally biased region" description="Basic and acidic residues" evidence="1">
    <location>
        <begin position="1427"/>
        <end position="1438"/>
    </location>
</feature>
<feature type="region of interest" description="Disordered" evidence="1">
    <location>
        <begin position="313"/>
        <end position="374"/>
    </location>
</feature>
<accession>A0AAV9XM96</accession>
<keyword evidence="3" id="KW-1185">Reference proteome</keyword>
<feature type="region of interest" description="Disordered" evidence="1">
    <location>
        <begin position="1499"/>
        <end position="1526"/>
    </location>
</feature>
<feature type="compositionally biased region" description="Basic and acidic residues" evidence="1">
    <location>
        <begin position="355"/>
        <end position="367"/>
    </location>
</feature>
<comment type="caution">
    <text evidence="2">The sequence shown here is derived from an EMBL/GenBank/DDBJ whole genome shotgun (WGS) entry which is preliminary data.</text>
</comment>
<feature type="compositionally biased region" description="Basic residues" evidence="1">
    <location>
        <begin position="1760"/>
        <end position="1772"/>
    </location>
</feature>
<feature type="compositionally biased region" description="Acidic residues" evidence="1">
    <location>
        <begin position="1739"/>
        <end position="1754"/>
    </location>
</feature>
<feature type="region of interest" description="Disordered" evidence="1">
    <location>
        <begin position="1684"/>
        <end position="1780"/>
    </location>
</feature>
<organism evidence="2 3">
    <name type="scientific">Orbilia ellipsospora</name>
    <dbReference type="NCBI Taxonomy" id="2528407"/>
    <lineage>
        <taxon>Eukaryota</taxon>
        <taxon>Fungi</taxon>
        <taxon>Dikarya</taxon>
        <taxon>Ascomycota</taxon>
        <taxon>Pezizomycotina</taxon>
        <taxon>Orbiliomycetes</taxon>
        <taxon>Orbiliales</taxon>
        <taxon>Orbiliaceae</taxon>
        <taxon>Orbilia</taxon>
    </lineage>
</organism>
<feature type="compositionally biased region" description="Basic residues" evidence="1">
    <location>
        <begin position="1693"/>
        <end position="1705"/>
    </location>
</feature>
<feature type="compositionally biased region" description="Basic and acidic residues" evidence="1">
    <location>
        <begin position="1611"/>
        <end position="1638"/>
    </location>
</feature>
<evidence type="ECO:0000313" key="2">
    <source>
        <dbReference type="EMBL" id="KAK6542756.1"/>
    </source>
</evidence>
<protein>
    <submittedName>
        <fullName evidence="2">Uncharacterized protein</fullName>
    </submittedName>
</protein>
<feature type="region of interest" description="Disordered" evidence="1">
    <location>
        <begin position="196"/>
        <end position="268"/>
    </location>
</feature>
<feature type="compositionally biased region" description="Basic and acidic residues" evidence="1">
    <location>
        <begin position="235"/>
        <end position="251"/>
    </location>
</feature>
<name>A0AAV9XM96_9PEZI</name>
<feature type="region of interest" description="Disordered" evidence="1">
    <location>
        <begin position="1611"/>
        <end position="1668"/>
    </location>
</feature>
<feature type="compositionally biased region" description="Basic residues" evidence="1">
    <location>
        <begin position="320"/>
        <end position="330"/>
    </location>
</feature>
<feature type="compositionally biased region" description="Basic and acidic residues" evidence="1">
    <location>
        <begin position="334"/>
        <end position="347"/>
    </location>
</feature>
<feature type="compositionally biased region" description="Polar residues" evidence="1">
    <location>
        <begin position="1516"/>
        <end position="1526"/>
    </location>
</feature>
<feature type="compositionally biased region" description="Acidic residues" evidence="1">
    <location>
        <begin position="219"/>
        <end position="234"/>
    </location>
</feature>
<feature type="compositionally biased region" description="Basic and acidic residues" evidence="1">
    <location>
        <begin position="1650"/>
        <end position="1660"/>
    </location>
</feature>
<feature type="region of interest" description="Disordered" evidence="1">
    <location>
        <begin position="1264"/>
        <end position="1290"/>
    </location>
</feature>